<dbReference type="InterPro" id="IPR011604">
    <property type="entry name" value="PDDEXK-like_dom_sf"/>
</dbReference>
<keyword evidence="2" id="KW-1185">Reference proteome</keyword>
<dbReference type="NCBIfam" id="TIGR03623">
    <property type="entry name" value="probable DNA repair protein"/>
    <property type="match status" value="1"/>
</dbReference>
<dbReference type="Proteomes" id="UP000588068">
    <property type="component" value="Unassembled WGS sequence"/>
</dbReference>
<accession>A0A841HGQ1</accession>
<gene>
    <name evidence="1" type="ORF">HNQ60_000923</name>
</gene>
<protein>
    <submittedName>
        <fullName evidence="1">Putative DNA repair protein</fullName>
    </submittedName>
</protein>
<organism evidence="1 2">
    <name type="scientific">Povalibacter uvarum</name>
    <dbReference type="NCBI Taxonomy" id="732238"/>
    <lineage>
        <taxon>Bacteria</taxon>
        <taxon>Pseudomonadati</taxon>
        <taxon>Pseudomonadota</taxon>
        <taxon>Gammaproteobacteria</taxon>
        <taxon>Steroidobacterales</taxon>
        <taxon>Steroidobacteraceae</taxon>
        <taxon>Povalibacter</taxon>
    </lineage>
</organism>
<dbReference type="Gene3D" id="3.90.320.10">
    <property type="match status" value="1"/>
</dbReference>
<evidence type="ECO:0000313" key="2">
    <source>
        <dbReference type="Proteomes" id="UP000588068"/>
    </source>
</evidence>
<dbReference type="EMBL" id="JACHHZ010000001">
    <property type="protein sequence ID" value="MBB6092077.1"/>
    <property type="molecule type" value="Genomic_DNA"/>
</dbReference>
<proteinExistence type="predicted"/>
<dbReference type="SUPFAM" id="SSF52540">
    <property type="entry name" value="P-loop containing nucleoside triphosphate hydrolases"/>
    <property type="match status" value="1"/>
</dbReference>
<name>A0A841HGQ1_9GAMM</name>
<reference evidence="1 2" key="1">
    <citation type="submission" date="2020-08" db="EMBL/GenBank/DDBJ databases">
        <title>Genomic Encyclopedia of Type Strains, Phase IV (KMG-IV): sequencing the most valuable type-strain genomes for metagenomic binning, comparative biology and taxonomic classification.</title>
        <authorList>
            <person name="Goeker M."/>
        </authorList>
    </citation>
    <scope>NUCLEOTIDE SEQUENCE [LARGE SCALE GENOMIC DNA]</scope>
    <source>
        <strain evidence="1 2">DSM 26723</strain>
    </source>
</reference>
<comment type="caution">
    <text evidence="1">The sequence shown here is derived from an EMBL/GenBank/DDBJ whole genome shotgun (WGS) entry which is preliminary data.</text>
</comment>
<dbReference type="InterPro" id="IPR027417">
    <property type="entry name" value="P-loop_NTPase"/>
</dbReference>
<sequence>MRLSFANEARKAGESVWLTPKALPWDSWLRQQYIASRSARARILRPAQARVLWDEIVSTSPAASDLLNPSSAARLAARSWRRLHDYLIPVEALLPSEAPEAQALLSWCREYQRRCQKLETLDDSRLSQWAFDSGFVPTEKIAIAGFDSTTPAMSRLLDRWHAAGQLVDAGIQAADSGAAKLLGAADAATEIELTAQWARDQVRAGATNVGVIVPDLQQRRDEIQRVFEDVLAPGARHTQAAAISLPVVIAAPGPLAGYPLVDAALLILRIALGDVSSAQAGRILRSPFLRGGESERAARAHADFRLREDQRDRWDWFKLERWAAQTHCDQLNLAARDLNVLLREGPSTATPSEWAERFHRLWLTLGWPGERTLSSVEYQTLEKFQEVLADFGALDLVMGRIGLGRALSRLQDLVNDTPFEPETTAAAITVIDAATSAGMKFDALWVCGLDADRWPAPVSPDPLIPLELQRAARVPEASAADVLDHARVQLRRWLTCSPVVVLSWPERDGDIELNRSPLLAGLEESEAGPVNAVGASLRRQLFENRPVLESLRDDRAPALPPQAARGGARTLELQSRCPFRAQGEVRLRAPQFPRISLGIQPVDRGAILHSVLADVWGALRSRDQLLAIDDAELARRIRDSAQRHTMEAVAPDTPSRTRLAMLEIESVTQLVGRLMVQERLRPPFTVELAETSEQYEIGGLSITLRPDRIDVLEGGGQLLIDYKLGDSHQPRKWLDAVPGRPPRPQLPLYGLAHAERLSALAYAVLAPASVEYRGWSNGTPVGSGIVPYPMGLRIDLGDPADWDALMHHWRFTLTRLAERYVAGDAVVDPLPQECATCHLSTLCRIHEAPAAEGEEGVTDDE</sequence>
<dbReference type="AlphaFoldDB" id="A0A841HGQ1"/>
<dbReference type="InterPro" id="IPR019925">
    <property type="entry name" value="DNA_repair_protein_predicted"/>
</dbReference>
<evidence type="ECO:0000313" key="1">
    <source>
        <dbReference type="EMBL" id="MBB6092077.1"/>
    </source>
</evidence>